<dbReference type="OrthoDB" id="213484at2"/>
<protein>
    <submittedName>
        <fullName evidence="2">Transcriptional activatory protein BadR</fullName>
    </submittedName>
</protein>
<accession>A0A518AKL8</accession>
<reference evidence="2 3" key="1">
    <citation type="submission" date="2019-02" db="EMBL/GenBank/DDBJ databases">
        <title>Deep-cultivation of Planctomycetes and their phenomic and genomic characterization uncovers novel biology.</title>
        <authorList>
            <person name="Wiegand S."/>
            <person name="Jogler M."/>
            <person name="Boedeker C."/>
            <person name="Pinto D."/>
            <person name="Vollmers J."/>
            <person name="Rivas-Marin E."/>
            <person name="Kohn T."/>
            <person name="Peeters S.H."/>
            <person name="Heuer A."/>
            <person name="Rast P."/>
            <person name="Oberbeckmann S."/>
            <person name="Bunk B."/>
            <person name="Jeske O."/>
            <person name="Meyerdierks A."/>
            <person name="Storesund J.E."/>
            <person name="Kallscheuer N."/>
            <person name="Luecker S."/>
            <person name="Lage O.M."/>
            <person name="Pohl T."/>
            <person name="Merkel B.J."/>
            <person name="Hornburger P."/>
            <person name="Mueller R.-W."/>
            <person name="Bruemmer F."/>
            <person name="Labrenz M."/>
            <person name="Spormann A.M."/>
            <person name="Op den Camp H."/>
            <person name="Overmann J."/>
            <person name="Amann R."/>
            <person name="Jetten M.S.M."/>
            <person name="Mascher T."/>
            <person name="Medema M.H."/>
            <person name="Devos D.P."/>
            <person name="Kaster A.-K."/>
            <person name="Ovreas L."/>
            <person name="Rohde M."/>
            <person name="Galperin M.Y."/>
            <person name="Jogler C."/>
        </authorList>
    </citation>
    <scope>NUCLEOTIDE SEQUENCE [LARGE SCALE GENOMIC DNA]</scope>
    <source>
        <strain evidence="2 3">Pan181</strain>
    </source>
</reference>
<dbReference type="InterPro" id="IPR036390">
    <property type="entry name" value="WH_DNA-bd_sf"/>
</dbReference>
<dbReference type="Proteomes" id="UP000315750">
    <property type="component" value="Chromosome"/>
</dbReference>
<dbReference type="GO" id="GO:0006950">
    <property type="term" value="P:response to stress"/>
    <property type="evidence" value="ECO:0007669"/>
    <property type="project" value="TreeGrafter"/>
</dbReference>
<dbReference type="GO" id="GO:0003700">
    <property type="term" value="F:DNA-binding transcription factor activity"/>
    <property type="evidence" value="ECO:0007669"/>
    <property type="project" value="InterPro"/>
</dbReference>
<sequence>MTATAADSSPSELQQELRKRLPFDTFEEEVFLNMWRTFDLLQNDTCKLLDEHGLTSQRYNVLRILRGHGKPGLPAGEIAAQMVTRMPDITRLIDRLETDGLVKRTRSEQDRRCVRITSTPKAAKVLAKLDEPLRTIHEQQMNRLSRTELEQLNAMLVNLRKSNTPSSDAAE</sequence>
<dbReference type="RefSeq" id="WP_145246150.1">
    <property type="nucleotide sequence ID" value="NZ_CP036278.1"/>
</dbReference>
<dbReference type="Gene3D" id="1.10.10.10">
    <property type="entry name" value="Winged helix-like DNA-binding domain superfamily/Winged helix DNA-binding domain"/>
    <property type="match status" value="1"/>
</dbReference>
<dbReference type="KEGG" id="amuc:Pan181_14640"/>
<dbReference type="SMART" id="SM00347">
    <property type="entry name" value="HTH_MARR"/>
    <property type="match status" value="1"/>
</dbReference>
<proteinExistence type="predicted"/>
<evidence type="ECO:0000313" key="3">
    <source>
        <dbReference type="Proteomes" id="UP000315750"/>
    </source>
</evidence>
<dbReference type="PANTHER" id="PTHR33164">
    <property type="entry name" value="TRANSCRIPTIONAL REGULATOR, MARR FAMILY"/>
    <property type="match status" value="1"/>
</dbReference>
<dbReference type="PRINTS" id="PR00598">
    <property type="entry name" value="HTHMARR"/>
</dbReference>
<keyword evidence="3" id="KW-1185">Reference proteome</keyword>
<name>A0A518AKL8_9BACT</name>
<organism evidence="2 3">
    <name type="scientific">Aeoliella mucimassa</name>
    <dbReference type="NCBI Taxonomy" id="2527972"/>
    <lineage>
        <taxon>Bacteria</taxon>
        <taxon>Pseudomonadati</taxon>
        <taxon>Planctomycetota</taxon>
        <taxon>Planctomycetia</taxon>
        <taxon>Pirellulales</taxon>
        <taxon>Lacipirellulaceae</taxon>
        <taxon>Aeoliella</taxon>
    </lineage>
</organism>
<dbReference type="AlphaFoldDB" id="A0A518AKL8"/>
<dbReference type="Pfam" id="PF01047">
    <property type="entry name" value="MarR"/>
    <property type="match status" value="1"/>
</dbReference>
<feature type="domain" description="HTH marR-type" evidence="1">
    <location>
        <begin position="27"/>
        <end position="161"/>
    </location>
</feature>
<gene>
    <name evidence="2" type="primary">badR</name>
    <name evidence="2" type="ORF">Pan181_14640</name>
</gene>
<dbReference type="SUPFAM" id="SSF46785">
    <property type="entry name" value="Winged helix' DNA-binding domain"/>
    <property type="match status" value="1"/>
</dbReference>
<dbReference type="InterPro" id="IPR039422">
    <property type="entry name" value="MarR/SlyA-like"/>
</dbReference>
<evidence type="ECO:0000259" key="1">
    <source>
        <dbReference type="PROSITE" id="PS50995"/>
    </source>
</evidence>
<dbReference type="EMBL" id="CP036278">
    <property type="protein sequence ID" value="QDU55275.1"/>
    <property type="molecule type" value="Genomic_DNA"/>
</dbReference>
<dbReference type="InterPro" id="IPR000835">
    <property type="entry name" value="HTH_MarR-typ"/>
</dbReference>
<evidence type="ECO:0000313" key="2">
    <source>
        <dbReference type="EMBL" id="QDU55275.1"/>
    </source>
</evidence>
<dbReference type="InterPro" id="IPR036388">
    <property type="entry name" value="WH-like_DNA-bd_sf"/>
</dbReference>
<dbReference type="PANTHER" id="PTHR33164:SF101">
    <property type="entry name" value="TRANSCRIPTIONAL REPRESSOR MPRA"/>
    <property type="match status" value="1"/>
</dbReference>
<dbReference type="PROSITE" id="PS50995">
    <property type="entry name" value="HTH_MARR_2"/>
    <property type="match status" value="1"/>
</dbReference>